<comment type="caution">
    <text evidence="3">The sequence shown here is derived from an EMBL/GenBank/DDBJ whole genome shotgun (WGS) entry which is preliminary data.</text>
</comment>
<organism evidence="3 4">
    <name type="scientific">Treponema lecithinolyticum ATCC 700332</name>
    <dbReference type="NCBI Taxonomy" id="1321815"/>
    <lineage>
        <taxon>Bacteria</taxon>
        <taxon>Pseudomonadati</taxon>
        <taxon>Spirochaetota</taxon>
        <taxon>Spirochaetia</taxon>
        <taxon>Spirochaetales</taxon>
        <taxon>Treponemataceae</taxon>
        <taxon>Treponema</taxon>
    </lineage>
</organism>
<protein>
    <submittedName>
        <fullName evidence="3">Uncharacterized protein</fullName>
    </submittedName>
</protein>
<proteinExistence type="predicted"/>
<evidence type="ECO:0000259" key="1">
    <source>
        <dbReference type="Pfam" id="PF22052"/>
    </source>
</evidence>
<name>A0ABN0P1U0_TRELE</name>
<evidence type="ECO:0000313" key="4">
    <source>
        <dbReference type="Proteomes" id="UP000016649"/>
    </source>
</evidence>
<keyword evidence="4" id="KW-1185">Reference proteome</keyword>
<accession>A0ABN0P1U0</accession>
<dbReference type="Proteomes" id="UP000016649">
    <property type="component" value="Unassembled WGS sequence"/>
</dbReference>
<evidence type="ECO:0000259" key="2">
    <source>
        <dbReference type="Pfam" id="PF22053"/>
    </source>
</evidence>
<dbReference type="Pfam" id="PF22053">
    <property type="entry name" value="DUF6938"/>
    <property type="match status" value="1"/>
</dbReference>
<dbReference type="EMBL" id="AWVH01000002">
    <property type="protein sequence ID" value="ERJ94525.1"/>
    <property type="molecule type" value="Genomic_DNA"/>
</dbReference>
<dbReference type="InterPro" id="IPR054217">
    <property type="entry name" value="DUF6937"/>
</dbReference>
<dbReference type="Pfam" id="PF22052">
    <property type="entry name" value="DUF6937"/>
    <property type="match status" value="1"/>
</dbReference>
<evidence type="ECO:0000313" key="3">
    <source>
        <dbReference type="EMBL" id="ERJ94525.1"/>
    </source>
</evidence>
<gene>
    <name evidence="3" type="ORF">HMPREF9193_00059</name>
</gene>
<reference evidence="3 4" key="1">
    <citation type="submission" date="2013-08" db="EMBL/GenBank/DDBJ databases">
        <authorList>
            <person name="Weinstock G."/>
            <person name="Sodergren E."/>
            <person name="Wylie T."/>
            <person name="Fulton L."/>
            <person name="Fulton R."/>
            <person name="Fronick C."/>
            <person name="O'Laughlin M."/>
            <person name="Godfrey J."/>
            <person name="Miner T."/>
            <person name="Herter B."/>
            <person name="Appelbaum E."/>
            <person name="Cordes M."/>
            <person name="Lek S."/>
            <person name="Wollam A."/>
            <person name="Pepin K.H."/>
            <person name="Palsikar V.B."/>
            <person name="Mitreva M."/>
            <person name="Wilson R.K."/>
        </authorList>
    </citation>
    <scope>NUCLEOTIDE SEQUENCE [LARGE SCALE GENOMIC DNA]</scope>
    <source>
        <strain evidence="3 4">ATCC 700332</strain>
    </source>
</reference>
<dbReference type="RefSeq" id="WP_021686031.1">
    <property type="nucleotide sequence ID" value="NZ_KI260552.1"/>
</dbReference>
<feature type="domain" description="DUF6937" evidence="1">
    <location>
        <begin position="5"/>
        <end position="260"/>
    </location>
</feature>
<dbReference type="InterPro" id="IPR054218">
    <property type="entry name" value="DUF6938"/>
</dbReference>
<sequence>MKLTVYGNEIPKKELRLGTLLCRYYKRKYGFKAHDYPALTCVPHALGKDDFNLMSITQKKVLDVCDKTADTFGAAPSGSVCGASGAWAANEASFDTKKGIVLGTMRMGFGHCRIAIALASAAHHAGCIPYWFDMLSFPDSAAGKTIRSLEYWYNLASRVSQKSALFNNTVWEKLTSTAGQHLSSSLQNGVMADMYAALFRDIPPSMPFLSTHPWVGHGAVGAGLQHIITVVPDNYPLAFHIVEGSVHAVQSPSSFMGYRTLFDMAGETAIKHCMPQNDIFEAGHFVDHEIVSNIEYDCELRRKRMKDGKARRFLLTMGGAGAQVAKFAGIAKAQKSAVEQKKAALLINMGDHKGRWADLQKEFKAAGILWTMHDDWQKTRAFIDDIREHDVHGVHVFLHDDFYAAVYATNLLMRVCDVMITKPSELSFYPVPKLFIHRVGRHEAWGAIRSSECGDGTIETEASSDLYRTLRVLTSDTDLLDLYCTHIIKNNKQGIYNGAYKVVQKALESTKL</sequence>
<feature type="domain" description="DUF6938" evidence="2">
    <location>
        <begin position="274"/>
        <end position="506"/>
    </location>
</feature>